<dbReference type="EMBL" id="SJZJ01000011">
    <property type="protein sequence ID" value="TCJ28359.1"/>
    <property type="molecule type" value="Genomic_DNA"/>
</dbReference>
<dbReference type="InterPro" id="IPR029066">
    <property type="entry name" value="PLP-binding_barrel"/>
</dbReference>
<feature type="domain" description="Alanine racemase N-terminal" evidence="1">
    <location>
        <begin position="36"/>
        <end position="281"/>
    </location>
</feature>
<keyword evidence="3" id="KW-1185">Reference proteome</keyword>
<dbReference type="OrthoDB" id="2445260at2"/>
<proteinExistence type="predicted"/>
<gene>
    <name evidence="2" type="ORF">EPD65_08475</name>
</gene>
<evidence type="ECO:0000259" key="1">
    <source>
        <dbReference type="Pfam" id="PF01168"/>
    </source>
</evidence>
<organism evidence="2 3">
    <name type="scientific">Nocardioides jejuensis</name>
    <dbReference type="NCBI Taxonomy" id="2502782"/>
    <lineage>
        <taxon>Bacteria</taxon>
        <taxon>Bacillati</taxon>
        <taxon>Actinomycetota</taxon>
        <taxon>Actinomycetes</taxon>
        <taxon>Propionibacteriales</taxon>
        <taxon>Nocardioidaceae</taxon>
        <taxon>Nocardioides</taxon>
    </lineage>
</organism>
<dbReference type="SUPFAM" id="SSF51419">
    <property type="entry name" value="PLP-binding barrel"/>
    <property type="match status" value="1"/>
</dbReference>
<dbReference type="RefSeq" id="WP_131583103.1">
    <property type="nucleotide sequence ID" value="NZ_SJZJ01000011.1"/>
</dbReference>
<dbReference type="Pfam" id="PF01168">
    <property type="entry name" value="Ala_racemase_N"/>
    <property type="match status" value="1"/>
</dbReference>
<comment type="caution">
    <text evidence="2">The sequence shown here is derived from an EMBL/GenBank/DDBJ whole genome shotgun (WGS) entry which is preliminary data.</text>
</comment>
<accession>A0A4R1CBR5</accession>
<dbReference type="PANTHER" id="PTHR28004:SF2">
    <property type="entry name" value="D-SERINE DEHYDRATASE"/>
    <property type="match status" value="1"/>
</dbReference>
<reference evidence="2 3" key="1">
    <citation type="submission" date="2019-03" db="EMBL/GenBank/DDBJ databases">
        <authorList>
            <person name="Kim M.K.M."/>
        </authorList>
    </citation>
    <scope>NUCLEOTIDE SEQUENCE [LARGE SCALE GENOMIC DNA]</scope>
    <source>
        <strain evidence="2 3">18JY15-6</strain>
    </source>
</reference>
<dbReference type="AlphaFoldDB" id="A0A4R1CBR5"/>
<name>A0A4R1CBR5_9ACTN</name>
<sequence length="406" mass="43418">MSVTTLDLLSAADVAHVDVAGLDAATSHLEPPFAAVDLAAFATNARTMARRAGGKPIRVATKSVRCRELTRAVLDTDGYAGILALTLPEALWLAETCEDVVVGYPTADRAALRELAASEELARRVTLMVDSVEQLDLIEWAVGRTGPALRVCLDIDASLRLLGGRVHLGPRRSPLHSVESVRALADEVQGRQRFHLVGLMAYEGQIAGVANNVGSLVHRLQIRGIQARSIRELATRRAAIVNAVRDVTDLEFVNGGGTGSIESTLAEEAVTEVAAGSGLYGPALFDGYRHFRPLPAAYFTASVIRRPTPSMATALGGGWVASGVPGRDRLPRPSWPTGLSLTGMEGAGEAQTPLKGRSDMRLGDRVWFRHAKAGELCERVNELHLVRDGEIVATVPTYRGEGRAFL</sequence>
<dbReference type="InterPro" id="IPR001608">
    <property type="entry name" value="Ala_racemase_N"/>
</dbReference>
<dbReference type="GO" id="GO:0036088">
    <property type="term" value="P:D-serine catabolic process"/>
    <property type="evidence" value="ECO:0007669"/>
    <property type="project" value="TreeGrafter"/>
</dbReference>
<dbReference type="Proteomes" id="UP000295453">
    <property type="component" value="Unassembled WGS sequence"/>
</dbReference>
<dbReference type="CDD" id="cd06813">
    <property type="entry name" value="PLPDE_III_DSD_D-TA_like_2"/>
    <property type="match status" value="1"/>
</dbReference>
<protein>
    <submittedName>
        <fullName evidence="2">Amino acid deaminase/aldolase</fullName>
    </submittedName>
</protein>
<dbReference type="InterPro" id="IPR051466">
    <property type="entry name" value="D-amino_acid_metab_enzyme"/>
</dbReference>
<dbReference type="GO" id="GO:0008721">
    <property type="term" value="F:D-serine ammonia-lyase activity"/>
    <property type="evidence" value="ECO:0007669"/>
    <property type="project" value="TreeGrafter"/>
</dbReference>
<evidence type="ECO:0000313" key="2">
    <source>
        <dbReference type="EMBL" id="TCJ28359.1"/>
    </source>
</evidence>
<evidence type="ECO:0000313" key="3">
    <source>
        <dbReference type="Proteomes" id="UP000295453"/>
    </source>
</evidence>
<dbReference type="PANTHER" id="PTHR28004">
    <property type="entry name" value="ZGC:162816-RELATED"/>
    <property type="match status" value="1"/>
</dbReference>
<dbReference type="Gene3D" id="3.20.20.10">
    <property type="entry name" value="Alanine racemase"/>
    <property type="match status" value="1"/>
</dbReference>